<gene>
    <name evidence="9" type="ORF">B4U80_02477</name>
</gene>
<dbReference type="GO" id="GO:0007094">
    <property type="term" value="P:mitotic spindle assembly checkpoint signaling"/>
    <property type="evidence" value="ECO:0007669"/>
    <property type="project" value="InterPro"/>
</dbReference>
<comment type="similarity">
    <text evidence="2">Belongs to the MAD1 family.</text>
</comment>
<dbReference type="EMBL" id="NCKV01002022">
    <property type="protein sequence ID" value="RWS27429.1"/>
    <property type="molecule type" value="Genomic_DNA"/>
</dbReference>
<reference evidence="9 10" key="1">
    <citation type="journal article" date="2018" name="Gigascience">
        <title>Genomes of trombidid mites reveal novel predicted allergens and laterally-transferred genes associated with secondary metabolism.</title>
        <authorList>
            <person name="Dong X."/>
            <person name="Chaisiri K."/>
            <person name="Xia D."/>
            <person name="Armstrong S.D."/>
            <person name="Fang Y."/>
            <person name="Donnelly M.J."/>
            <person name="Kadowaki T."/>
            <person name="McGarry J.W."/>
            <person name="Darby A.C."/>
            <person name="Makepeace B.L."/>
        </authorList>
    </citation>
    <scope>NUCLEOTIDE SEQUENCE [LARGE SCALE GENOMIC DNA]</scope>
    <source>
        <strain evidence="9">UoL-UT</strain>
    </source>
</reference>
<dbReference type="AlphaFoldDB" id="A0A443SIT3"/>
<keyword evidence="5" id="KW-0539">Nucleus</keyword>
<dbReference type="GO" id="GO:0072686">
    <property type="term" value="C:mitotic spindle"/>
    <property type="evidence" value="ECO:0007669"/>
    <property type="project" value="TreeGrafter"/>
</dbReference>
<feature type="compositionally biased region" description="Polar residues" evidence="8">
    <location>
        <begin position="434"/>
        <end position="449"/>
    </location>
</feature>
<evidence type="ECO:0000256" key="2">
    <source>
        <dbReference type="ARBA" id="ARBA00008029"/>
    </source>
</evidence>
<feature type="coiled-coil region" evidence="7">
    <location>
        <begin position="173"/>
        <end position="282"/>
    </location>
</feature>
<keyword evidence="6" id="KW-0131">Cell cycle</keyword>
<comment type="caution">
    <text evidence="9">The sequence shown here is derived from an EMBL/GenBank/DDBJ whole genome shotgun (WGS) entry which is preliminary data.</text>
</comment>
<dbReference type="GO" id="GO:0051301">
    <property type="term" value="P:cell division"/>
    <property type="evidence" value="ECO:0007669"/>
    <property type="project" value="UniProtKB-KW"/>
</dbReference>
<evidence type="ECO:0000256" key="6">
    <source>
        <dbReference type="ARBA" id="ARBA00023306"/>
    </source>
</evidence>
<dbReference type="GO" id="GO:0005635">
    <property type="term" value="C:nuclear envelope"/>
    <property type="evidence" value="ECO:0007669"/>
    <property type="project" value="TreeGrafter"/>
</dbReference>
<dbReference type="PANTHER" id="PTHR23168:SF0">
    <property type="entry name" value="MITOTIC SPINDLE ASSEMBLY CHECKPOINT PROTEIN MAD1"/>
    <property type="match status" value="1"/>
</dbReference>
<evidence type="ECO:0000256" key="7">
    <source>
        <dbReference type="SAM" id="Coils"/>
    </source>
</evidence>
<evidence type="ECO:0000313" key="9">
    <source>
        <dbReference type="EMBL" id="RWS27429.1"/>
    </source>
</evidence>
<organism evidence="9 10">
    <name type="scientific">Leptotrombidium deliense</name>
    <dbReference type="NCBI Taxonomy" id="299467"/>
    <lineage>
        <taxon>Eukaryota</taxon>
        <taxon>Metazoa</taxon>
        <taxon>Ecdysozoa</taxon>
        <taxon>Arthropoda</taxon>
        <taxon>Chelicerata</taxon>
        <taxon>Arachnida</taxon>
        <taxon>Acari</taxon>
        <taxon>Acariformes</taxon>
        <taxon>Trombidiformes</taxon>
        <taxon>Prostigmata</taxon>
        <taxon>Anystina</taxon>
        <taxon>Parasitengona</taxon>
        <taxon>Trombiculoidea</taxon>
        <taxon>Trombiculidae</taxon>
        <taxon>Leptotrombidium</taxon>
    </lineage>
</organism>
<evidence type="ECO:0000256" key="1">
    <source>
        <dbReference type="ARBA" id="ARBA00004123"/>
    </source>
</evidence>
<name>A0A443SIT3_9ACAR</name>
<dbReference type="Gene3D" id="1.20.5.170">
    <property type="match status" value="1"/>
</dbReference>
<comment type="subcellular location">
    <subcellularLocation>
        <location evidence="1">Nucleus</location>
    </subcellularLocation>
</comment>
<accession>A0A443SIT3</accession>
<evidence type="ECO:0000256" key="3">
    <source>
        <dbReference type="ARBA" id="ARBA00022618"/>
    </source>
</evidence>
<dbReference type="Pfam" id="PF05557">
    <property type="entry name" value="MAD"/>
    <property type="match status" value="1"/>
</dbReference>
<keyword evidence="3" id="KW-0132">Cell division</keyword>
<evidence type="ECO:0000256" key="8">
    <source>
        <dbReference type="SAM" id="MobiDB-lite"/>
    </source>
</evidence>
<dbReference type="GO" id="GO:0051315">
    <property type="term" value="P:attachment of mitotic spindle microtubules to kinetochore"/>
    <property type="evidence" value="ECO:0007669"/>
    <property type="project" value="TreeGrafter"/>
</dbReference>
<keyword evidence="10" id="KW-1185">Reference proteome</keyword>
<dbReference type="Proteomes" id="UP000288716">
    <property type="component" value="Unassembled WGS sequence"/>
</dbReference>
<feature type="region of interest" description="Disordered" evidence="8">
    <location>
        <begin position="433"/>
        <end position="454"/>
    </location>
</feature>
<dbReference type="GO" id="GO:0000776">
    <property type="term" value="C:kinetochore"/>
    <property type="evidence" value="ECO:0007669"/>
    <property type="project" value="TreeGrafter"/>
</dbReference>
<dbReference type="PANTHER" id="PTHR23168">
    <property type="entry name" value="MITOTIC SPINDLE ASSEMBLY CHECKPOINT PROTEIN MAD1 MITOTIC ARREST DEFICIENT-LIKE PROTEIN 1"/>
    <property type="match status" value="1"/>
</dbReference>
<keyword evidence="7" id="KW-0175">Coiled coil</keyword>
<feature type="region of interest" description="Disordered" evidence="8">
    <location>
        <begin position="370"/>
        <end position="405"/>
    </location>
</feature>
<evidence type="ECO:0000256" key="5">
    <source>
        <dbReference type="ARBA" id="ARBA00023242"/>
    </source>
</evidence>
<dbReference type="Gene3D" id="1.10.287.1490">
    <property type="match status" value="1"/>
</dbReference>
<evidence type="ECO:0000256" key="4">
    <source>
        <dbReference type="ARBA" id="ARBA00022776"/>
    </source>
</evidence>
<dbReference type="STRING" id="299467.A0A443SIT3"/>
<dbReference type="InterPro" id="IPR008672">
    <property type="entry name" value="Mad1"/>
</dbReference>
<sequence>MNEKDINFWKLVDNESQVIRLKAEIEHLKSLSQTSKDNYIQEHIALRKEIEKLQQDVRNEQEKVLSAKREIKAREEKFDACSEQLAFARSEFFAEKEIFEKRILDLQKQNQALKAGETEFIAKVDSLRREHRNDLIDRDNLVRSLQFDVEMLAKEKQVLMRQLEAAYSSLKDVNHVESQLNCSLEEKNLLEEQLKKSNESQKLSDIFQDELKELKLFRAQNEELRKENEILQKSALFVDELRAKTEVMEIEISNLNKALESVPELKRNLETLKDEIKNWQSVTGLQNPSDVAEQIASLNEVEQRLCNEVKFLKGRCEELSKTNEEKTLIEGSTVDMVNVFNYVKPVESTKPAEVAIQVEMVETVDQKLESENNNEMISDGEPSRKRTKRVADPTSCETSELESLRNQLREQTDLNKNVLEENKELKKRLEQFENLKNSEQNTKSSVETTKSTDNEVEKIKQQLITNEKKYHHIIEAVKRTSKEFREVVNILTGYRIDVLKQKMYRLSHVYSTNPSDVLLFELENVGSMKLVSNDYSEQLSSLIDNYVKKRESFPALLASVTMDLFERQPQIASESSSKSVNQ</sequence>
<dbReference type="VEuPathDB" id="VectorBase:LDEU004611"/>
<feature type="coiled-coil region" evidence="7">
    <location>
        <begin position="36"/>
        <end position="77"/>
    </location>
</feature>
<evidence type="ECO:0000313" key="10">
    <source>
        <dbReference type="Proteomes" id="UP000288716"/>
    </source>
</evidence>
<proteinExistence type="inferred from homology"/>
<dbReference type="Gene3D" id="3.30.457.60">
    <property type="match status" value="1"/>
</dbReference>
<protein>
    <submittedName>
        <fullName evidence="9">Mitotic spindle assembly checkpoint protein MAD1-like protein</fullName>
    </submittedName>
</protein>
<dbReference type="OrthoDB" id="331602at2759"/>
<keyword evidence="4" id="KW-0498">Mitosis</keyword>